<comment type="caution">
    <text evidence="1">The sequence shown here is derived from an EMBL/GenBank/DDBJ whole genome shotgun (WGS) entry which is preliminary data.</text>
</comment>
<keyword evidence="2" id="KW-1185">Reference proteome</keyword>
<organism evidence="1 2">
    <name type="scientific">Eruca vesicaria subsp. sativa</name>
    <name type="common">Garden rocket</name>
    <name type="synonym">Eruca sativa</name>
    <dbReference type="NCBI Taxonomy" id="29727"/>
    <lineage>
        <taxon>Eukaryota</taxon>
        <taxon>Viridiplantae</taxon>
        <taxon>Streptophyta</taxon>
        <taxon>Embryophyta</taxon>
        <taxon>Tracheophyta</taxon>
        <taxon>Spermatophyta</taxon>
        <taxon>Magnoliopsida</taxon>
        <taxon>eudicotyledons</taxon>
        <taxon>Gunneridae</taxon>
        <taxon>Pentapetalae</taxon>
        <taxon>rosids</taxon>
        <taxon>malvids</taxon>
        <taxon>Brassicales</taxon>
        <taxon>Brassicaceae</taxon>
        <taxon>Brassiceae</taxon>
        <taxon>Eruca</taxon>
    </lineage>
</organism>
<protein>
    <submittedName>
        <fullName evidence="1">Uncharacterized protein</fullName>
    </submittedName>
</protein>
<sequence length="163" mass="18172">MLHLHGKLHFVAFASSARRSSSLQSQGDDVVVPYRVSDKVAEGVALRRFLRNATLVPLIRYRAEMSVYDNDEKATFVLLCDTGPELTWRQGSKMIDNSLRPVGTLGANHEMPTLQCLVEVSSYNFTVKRTITVTNVVSPAVLPPFVVAENNPTQSMKQHMLLE</sequence>
<dbReference type="Proteomes" id="UP001642260">
    <property type="component" value="Unassembled WGS sequence"/>
</dbReference>
<reference evidence="1 2" key="1">
    <citation type="submission" date="2022-03" db="EMBL/GenBank/DDBJ databases">
        <authorList>
            <person name="Macdonald S."/>
            <person name="Ahmed S."/>
            <person name="Newling K."/>
        </authorList>
    </citation>
    <scope>NUCLEOTIDE SEQUENCE [LARGE SCALE GENOMIC DNA]</scope>
</reference>
<name>A0ABC8J300_ERUVS</name>
<accession>A0ABC8J300</accession>
<dbReference type="EMBL" id="CAKOAT010073488">
    <property type="protein sequence ID" value="CAH8311604.1"/>
    <property type="molecule type" value="Genomic_DNA"/>
</dbReference>
<evidence type="ECO:0000313" key="2">
    <source>
        <dbReference type="Proteomes" id="UP001642260"/>
    </source>
</evidence>
<gene>
    <name evidence="1" type="ORF">ERUC_LOCUS6001</name>
</gene>
<proteinExistence type="predicted"/>
<dbReference type="AlphaFoldDB" id="A0ABC8J300"/>
<evidence type="ECO:0000313" key="1">
    <source>
        <dbReference type="EMBL" id="CAH8311604.1"/>
    </source>
</evidence>